<dbReference type="InterPro" id="IPR037522">
    <property type="entry name" value="HD_GYP_dom"/>
</dbReference>
<dbReference type="GO" id="GO:0016787">
    <property type="term" value="F:hydrolase activity"/>
    <property type="evidence" value="ECO:0007669"/>
    <property type="project" value="UniProtKB-KW"/>
</dbReference>
<dbReference type="SUPFAM" id="SSF109604">
    <property type="entry name" value="HD-domain/PDEase-like"/>
    <property type="match status" value="1"/>
</dbReference>
<dbReference type="NCBIfam" id="TIGR00277">
    <property type="entry name" value="HDIG"/>
    <property type="match status" value="1"/>
</dbReference>
<dbReference type="InterPro" id="IPR003607">
    <property type="entry name" value="HD/PDEase_dom"/>
</dbReference>
<comment type="caution">
    <text evidence="2">The sequence shown here is derived from an EMBL/GenBank/DDBJ whole genome shotgun (WGS) entry which is preliminary data.</text>
</comment>
<keyword evidence="3" id="KW-1185">Reference proteome</keyword>
<evidence type="ECO:0000259" key="1">
    <source>
        <dbReference type="PROSITE" id="PS51832"/>
    </source>
</evidence>
<reference evidence="2 3" key="1">
    <citation type="submission" date="2013-11" db="EMBL/GenBank/DDBJ databases">
        <title>Metagenomic analysis of a methanogenic consortium involved in long chain n-alkane degradation.</title>
        <authorList>
            <person name="Davidova I.A."/>
            <person name="Callaghan A.V."/>
            <person name="Wawrik B."/>
            <person name="Pruitt S."/>
            <person name="Marks C."/>
            <person name="Duncan K.E."/>
            <person name="Suflita J.M."/>
        </authorList>
    </citation>
    <scope>NUCLEOTIDE SEQUENCE [LARGE SCALE GENOMIC DNA]</scope>
    <source>
        <strain evidence="2 3">SPR</strain>
    </source>
</reference>
<keyword evidence="2" id="KW-0378">Hydrolase</keyword>
<dbReference type="Gene3D" id="1.10.3210.10">
    <property type="entry name" value="Hypothetical protein af1432"/>
    <property type="match status" value="1"/>
</dbReference>
<dbReference type="Proteomes" id="UP000032233">
    <property type="component" value="Unassembled WGS sequence"/>
</dbReference>
<dbReference type="InParanoid" id="A0A0D2JJ01"/>
<name>A0A0D2JJ01_9BACT</name>
<dbReference type="RefSeq" id="WP_197281941.1">
    <property type="nucleotide sequence ID" value="NZ_AZAC01000002.1"/>
</dbReference>
<dbReference type="PANTHER" id="PTHR43155">
    <property type="entry name" value="CYCLIC DI-GMP PHOSPHODIESTERASE PA4108-RELATED"/>
    <property type="match status" value="1"/>
</dbReference>
<dbReference type="CDD" id="cd00077">
    <property type="entry name" value="HDc"/>
    <property type="match status" value="1"/>
</dbReference>
<accession>A0A0D2JJ01</accession>
<sequence length="257" mass="28718">MERENAAQRLLEVIQDVANGHYSNDIMELTKKEVPEPIRTIAESVGMMMVKVEAREFRLEQLNEQIKRSSIGALSAMAQALAARNAYTEGHASRVADLCLAIADKLNLEPQEVEYIRLGGLLHDIGKIGFSDALFEHHGAKTPPKLLKEIVRHPALGMRILKDLDFLGPAVDYVHCHHERLDGKGYPRHLKGDEIPLGAQIVAVADGYDAMTTDRPYQKGKTPARALEILESQRDQRLRGDVLDAFKQVLREKGDID</sequence>
<dbReference type="PROSITE" id="PS51832">
    <property type="entry name" value="HD_GYP"/>
    <property type="match status" value="1"/>
</dbReference>
<dbReference type="PANTHER" id="PTHR43155:SF2">
    <property type="entry name" value="CYCLIC DI-GMP PHOSPHODIESTERASE PA4108"/>
    <property type="match status" value="1"/>
</dbReference>
<dbReference type="EMBL" id="AZAC01000002">
    <property type="protein sequence ID" value="KIX15661.1"/>
    <property type="molecule type" value="Genomic_DNA"/>
</dbReference>
<dbReference type="InterPro" id="IPR006675">
    <property type="entry name" value="HDIG_dom"/>
</dbReference>
<gene>
    <name evidence="2" type="ORF">X474_03265</name>
</gene>
<dbReference type="SMART" id="SM00471">
    <property type="entry name" value="HDc"/>
    <property type="match status" value="1"/>
</dbReference>
<evidence type="ECO:0000313" key="2">
    <source>
        <dbReference type="EMBL" id="KIX15661.1"/>
    </source>
</evidence>
<dbReference type="AlphaFoldDB" id="A0A0D2JJ01"/>
<feature type="domain" description="HD-GYP" evidence="1">
    <location>
        <begin position="66"/>
        <end position="257"/>
    </location>
</feature>
<dbReference type="STRING" id="1429043.X474_03265"/>
<evidence type="ECO:0000313" key="3">
    <source>
        <dbReference type="Proteomes" id="UP000032233"/>
    </source>
</evidence>
<proteinExistence type="predicted"/>
<protein>
    <submittedName>
        <fullName evidence="2">Phosphohydrolase</fullName>
    </submittedName>
</protein>
<dbReference type="Pfam" id="PF13487">
    <property type="entry name" value="HD_5"/>
    <property type="match status" value="1"/>
</dbReference>
<organism evidence="2 3">
    <name type="scientific">Dethiosulfatarculus sandiegensis</name>
    <dbReference type="NCBI Taxonomy" id="1429043"/>
    <lineage>
        <taxon>Bacteria</taxon>
        <taxon>Pseudomonadati</taxon>
        <taxon>Thermodesulfobacteriota</taxon>
        <taxon>Desulfarculia</taxon>
        <taxon>Desulfarculales</taxon>
        <taxon>Desulfarculaceae</taxon>
        <taxon>Dethiosulfatarculus</taxon>
    </lineage>
</organism>